<sequence>MQVEGGDPARVLRTPRAAGVAGVVFALLLAAVIVLVRLALPGQANGAAAAVADPSRRDALQTALALVPFGGVFFLWFMGAVRDYVGAREDRFFATLFLGSGLLFVAMLFALAASAEGLVGPAGASQLAATPQGWEAGRHFTYTVLLSYGMRMAAVFTLSTTSIGRGLGLFPRWLGWLGFLVALVLLFVVTSVPWSELVFPAWVLVVSGRVFWSSFRGPQVPNAA</sequence>
<protein>
    <recommendedName>
        <fullName evidence="4">DUF4386 domain-containing protein</fullName>
    </recommendedName>
</protein>
<feature type="transmembrane region" description="Helical" evidence="1">
    <location>
        <begin position="140"/>
        <end position="161"/>
    </location>
</feature>
<feature type="transmembrane region" description="Helical" evidence="1">
    <location>
        <begin position="173"/>
        <end position="191"/>
    </location>
</feature>
<dbReference type="EMBL" id="VKLS01000158">
    <property type="protein sequence ID" value="TSB39900.1"/>
    <property type="molecule type" value="Genomic_DNA"/>
</dbReference>
<gene>
    <name evidence="2" type="ORF">FNZ23_14780</name>
</gene>
<feature type="transmembrane region" description="Helical" evidence="1">
    <location>
        <begin position="92"/>
        <end position="113"/>
    </location>
</feature>
<evidence type="ECO:0000256" key="1">
    <source>
        <dbReference type="SAM" id="Phobius"/>
    </source>
</evidence>
<evidence type="ECO:0008006" key="4">
    <source>
        <dbReference type="Google" id="ProtNLM"/>
    </source>
</evidence>
<feature type="transmembrane region" description="Helical" evidence="1">
    <location>
        <begin position="60"/>
        <end position="80"/>
    </location>
</feature>
<evidence type="ECO:0000313" key="2">
    <source>
        <dbReference type="EMBL" id="TSB39900.1"/>
    </source>
</evidence>
<keyword evidence="1" id="KW-1133">Transmembrane helix</keyword>
<dbReference type="OrthoDB" id="3381134at2"/>
<comment type="caution">
    <text evidence="2">The sequence shown here is derived from an EMBL/GenBank/DDBJ whole genome shotgun (WGS) entry which is preliminary data.</text>
</comment>
<dbReference type="RefSeq" id="WP_143942929.1">
    <property type="nucleotide sequence ID" value="NZ_VKLS01000158.1"/>
</dbReference>
<dbReference type="Proteomes" id="UP000320888">
    <property type="component" value="Unassembled WGS sequence"/>
</dbReference>
<proteinExistence type="predicted"/>
<organism evidence="2 3">
    <name type="scientific">Streptomyces benahoarensis</name>
    <dbReference type="NCBI Taxonomy" id="2595054"/>
    <lineage>
        <taxon>Bacteria</taxon>
        <taxon>Bacillati</taxon>
        <taxon>Actinomycetota</taxon>
        <taxon>Actinomycetes</taxon>
        <taxon>Kitasatosporales</taxon>
        <taxon>Streptomycetaceae</taxon>
        <taxon>Streptomyces</taxon>
    </lineage>
</organism>
<dbReference type="AlphaFoldDB" id="A0A553ZEQ6"/>
<keyword evidence="1" id="KW-0812">Transmembrane</keyword>
<keyword evidence="1" id="KW-0472">Membrane</keyword>
<name>A0A553ZEQ6_9ACTN</name>
<feature type="transmembrane region" description="Helical" evidence="1">
    <location>
        <begin position="20"/>
        <end position="40"/>
    </location>
</feature>
<accession>A0A553ZEQ6</accession>
<reference evidence="2 3" key="1">
    <citation type="submission" date="2019-07" db="EMBL/GenBank/DDBJ databases">
        <title>Draft genome for Streptomyces benahoarensis MZ03-48.</title>
        <authorList>
            <person name="Gonzalez-Pimentel J.L."/>
        </authorList>
    </citation>
    <scope>NUCLEOTIDE SEQUENCE [LARGE SCALE GENOMIC DNA]</scope>
    <source>
        <strain evidence="2 3">MZ03-48</strain>
    </source>
</reference>
<keyword evidence="3" id="KW-1185">Reference proteome</keyword>
<evidence type="ECO:0000313" key="3">
    <source>
        <dbReference type="Proteomes" id="UP000320888"/>
    </source>
</evidence>